<keyword evidence="4" id="KW-0997">Cell inner membrane</keyword>
<organism evidence="11 12">
    <name type="scientific">Facklamia hominis</name>
    <dbReference type="NCBI Taxonomy" id="178214"/>
    <lineage>
        <taxon>Bacteria</taxon>
        <taxon>Bacillati</taxon>
        <taxon>Bacillota</taxon>
        <taxon>Bacilli</taxon>
        <taxon>Lactobacillales</taxon>
        <taxon>Aerococcaceae</taxon>
        <taxon>Facklamia</taxon>
    </lineage>
</organism>
<comment type="similarity">
    <text evidence="9">Belongs to the binding-protein-dependent transport system permease family. LivHM subfamily.</text>
</comment>
<evidence type="ECO:0000256" key="3">
    <source>
        <dbReference type="ARBA" id="ARBA00022475"/>
    </source>
</evidence>
<evidence type="ECO:0000256" key="8">
    <source>
        <dbReference type="ARBA" id="ARBA00023136"/>
    </source>
</evidence>
<evidence type="ECO:0000256" key="7">
    <source>
        <dbReference type="ARBA" id="ARBA00022989"/>
    </source>
</evidence>
<dbReference type="PANTHER" id="PTHR11795">
    <property type="entry name" value="BRANCHED-CHAIN AMINO ACID TRANSPORT SYSTEM PERMEASE PROTEIN LIVH"/>
    <property type="match status" value="1"/>
</dbReference>
<feature type="transmembrane region" description="Helical" evidence="10">
    <location>
        <begin position="190"/>
        <end position="216"/>
    </location>
</feature>
<dbReference type="PANTHER" id="PTHR11795:SF371">
    <property type="entry name" value="HIGH-AFFINITY BRANCHED-CHAIN AMINO ACID TRANSPORT SYSTEM PERMEASE PROTEIN LIVH"/>
    <property type="match status" value="1"/>
</dbReference>
<feature type="transmembrane region" description="Helical" evidence="10">
    <location>
        <begin position="63"/>
        <end position="81"/>
    </location>
</feature>
<evidence type="ECO:0000256" key="2">
    <source>
        <dbReference type="ARBA" id="ARBA00022448"/>
    </source>
</evidence>
<dbReference type="Proteomes" id="UP001229251">
    <property type="component" value="Unassembled WGS sequence"/>
</dbReference>
<dbReference type="Pfam" id="PF02653">
    <property type="entry name" value="BPD_transp_2"/>
    <property type="match status" value="1"/>
</dbReference>
<evidence type="ECO:0000256" key="6">
    <source>
        <dbReference type="ARBA" id="ARBA00022970"/>
    </source>
</evidence>
<feature type="transmembrane region" description="Helical" evidence="10">
    <location>
        <begin position="6"/>
        <end position="27"/>
    </location>
</feature>
<evidence type="ECO:0000256" key="4">
    <source>
        <dbReference type="ARBA" id="ARBA00022519"/>
    </source>
</evidence>
<accession>A0AAJ1V3S1</accession>
<dbReference type="InterPro" id="IPR001851">
    <property type="entry name" value="ABC_transp_permease"/>
</dbReference>
<keyword evidence="8 10" id="KW-0472">Membrane</keyword>
<dbReference type="InterPro" id="IPR052157">
    <property type="entry name" value="BCAA_transport_permease"/>
</dbReference>
<dbReference type="GO" id="GO:0015192">
    <property type="term" value="F:L-phenylalanine transmembrane transporter activity"/>
    <property type="evidence" value="ECO:0007669"/>
    <property type="project" value="TreeGrafter"/>
</dbReference>
<gene>
    <name evidence="11" type="ORF">QP433_06955</name>
</gene>
<dbReference type="GO" id="GO:0042941">
    <property type="term" value="P:D-alanine transmembrane transport"/>
    <property type="evidence" value="ECO:0007669"/>
    <property type="project" value="TreeGrafter"/>
</dbReference>
<evidence type="ECO:0000256" key="10">
    <source>
        <dbReference type="SAM" id="Phobius"/>
    </source>
</evidence>
<protein>
    <submittedName>
        <fullName evidence="11">Branched-chain amino acid ABC transporter permease</fullName>
    </submittedName>
</protein>
<keyword evidence="5 10" id="KW-0812">Transmembrane</keyword>
<dbReference type="CDD" id="cd06582">
    <property type="entry name" value="TM_PBP1_LivH_like"/>
    <property type="match status" value="1"/>
</dbReference>
<dbReference type="GO" id="GO:1903806">
    <property type="term" value="P:L-isoleucine import across plasma membrane"/>
    <property type="evidence" value="ECO:0007669"/>
    <property type="project" value="TreeGrafter"/>
</dbReference>
<evidence type="ECO:0000256" key="1">
    <source>
        <dbReference type="ARBA" id="ARBA00004651"/>
    </source>
</evidence>
<evidence type="ECO:0000313" key="11">
    <source>
        <dbReference type="EMBL" id="MDK7187716.1"/>
    </source>
</evidence>
<evidence type="ECO:0000313" key="12">
    <source>
        <dbReference type="Proteomes" id="UP001229251"/>
    </source>
</evidence>
<feature type="transmembrane region" description="Helical" evidence="10">
    <location>
        <begin position="93"/>
        <end position="117"/>
    </location>
</feature>
<feature type="transmembrane region" description="Helical" evidence="10">
    <location>
        <begin position="268"/>
        <end position="286"/>
    </location>
</feature>
<feature type="transmembrane region" description="Helical" evidence="10">
    <location>
        <begin position="228"/>
        <end position="256"/>
    </location>
</feature>
<keyword evidence="3" id="KW-1003">Cell membrane</keyword>
<comment type="subcellular location">
    <subcellularLocation>
        <location evidence="1">Cell membrane</location>
        <topology evidence="1">Multi-pass membrane protein</topology>
    </subcellularLocation>
</comment>
<evidence type="ECO:0000256" key="5">
    <source>
        <dbReference type="ARBA" id="ARBA00022692"/>
    </source>
</evidence>
<dbReference type="GO" id="GO:0015190">
    <property type="term" value="F:L-leucine transmembrane transporter activity"/>
    <property type="evidence" value="ECO:0007669"/>
    <property type="project" value="TreeGrafter"/>
</dbReference>
<keyword evidence="2" id="KW-0813">Transport</keyword>
<proteinExistence type="inferred from homology"/>
<reference evidence="11" key="1">
    <citation type="submission" date="2023-05" db="EMBL/GenBank/DDBJ databases">
        <title>Cataloging the Phylogenetic Diversity of Human Bladder Bacteria.</title>
        <authorList>
            <person name="Du J."/>
        </authorList>
    </citation>
    <scope>NUCLEOTIDE SEQUENCE</scope>
    <source>
        <strain evidence="11">UMB1231</strain>
    </source>
</reference>
<dbReference type="EMBL" id="JASOOE010000013">
    <property type="protein sequence ID" value="MDK7187716.1"/>
    <property type="molecule type" value="Genomic_DNA"/>
</dbReference>
<comment type="caution">
    <text evidence="11">The sequence shown here is derived from an EMBL/GenBank/DDBJ whole genome shotgun (WGS) entry which is preliminary data.</text>
</comment>
<name>A0AAJ1V3S1_9LACT</name>
<evidence type="ECO:0000256" key="9">
    <source>
        <dbReference type="ARBA" id="ARBA00037998"/>
    </source>
</evidence>
<dbReference type="GO" id="GO:0015188">
    <property type="term" value="F:L-isoleucine transmembrane transporter activity"/>
    <property type="evidence" value="ECO:0007669"/>
    <property type="project" value="TreeGrafter"/>
</dbReference>
<dbReference type="AlphaFoldDB" id="A0AAJ1V3S1"/>
<feature type="transmembrane region" description="Helical" evidence="10">
    <location>
        <begin position="39"/>
        <end position="57"/>
    </location>
</feature>
<dbReference type="GO" id="GO:0005304">
    <property type="term" value="F:L-valine transmembrane transporter activity"/>
    <property type="evidence" value="ECO:0007669"/>
    <property type="project" value="TreeGrafter"/>
</dbReference>
<sequence>MQVQLFLQQIINGLSLGSIYALIALGYTMVYGIIKLINFAHGEVFMMGAFVSFFVLAYLKVNFYISMLIAMIFCALLGVIIEKIAYRPLRKSTRVAALITAIGVSYLIQNLMVYFIGPEVRSFPSPIVGAPIQVFGIYIQLKQIFVFVISIALMLILQFLINHTKMGKAMRAVAVDAQAAELMGINVNRVISFCFAIGSGIAGITGVLFGIYYGAIEPTMGTMPGLKAFVAAVVGGIGSIPGAMIGGVLIGVLETLVTALGYSMYKDAAVYALLIMILLVLPQGILGKNKKEKV</sequence>
<dbReference type="RefSeq" id="WP_006908523.1">
    <property type="nucleotide sequence ID" value="NZ_JASOOE010000013.1"/>
</dbReference>
<keyword evidence="7 10" id="KW-1133">Transmembrane helix</keyword>
<keyword evidence="6" id="KW-0029">Amino-acid transport</keyword>
<dbReference type="GO" id="GO:0005886">
    <property type="term" value="C:plasma membrane"/>
    <property type="evidence" value="ECO:0007669"/>
    <property type="project" value="UniProtKB-SubCell"/>
</dbReference>
<feature type="transmembrane region" description="Helical" evidence="10">
    <location>
        <begin position="137"/>
        <end position="161"/>
    </location>
</feature>
<dbReference type="GO" id="GO:0015808">
    <property type="term" value="P:L-alanine transport"/>
    <property type="evidence" value="ECO:0007669"/>
    <property type="project" value="TreeGrafter"/>
</dbReference>